<feature type="domain" description="Major facilitator superfamily (MFS) profile" evidence="6">
    <location>
        <begin position="104"/>
        <end position="518"/>
    </location>
</feature>
<dbReference type="InterPro" id="IPR011701">
    <property type="entry name" value="MFS"/>
</dbReference>
<reference evidence="7" key="2">
    <citation type="submission" date="2025-08" db="UniProtKB">
        <authorList>
            <consortium name="Ensembl"/>
        </authorList>
    </citation>
    <scope>IDENTIFICATION</scope>
</reference>
<reference evidence="7" key="3">
    <citation type="submission" date="2025-09" db="UniProtKB">
        <authorList>
            <consortium name="Ensembl"/>
        </authorList>
    </citation>
    <scope>IDENTIFICATION</scope>
</reference>
<dbReference type="HOGENOM" id="CLU_001265_33_3_1"/>
<evidence type="ECO:0000259" key="6">
    <source>
        <dbReference type="PROSITE" id="PS50850"/>
    </source>
</evidence>
<feature type="transmembrane region" description="Helical" evidence="5">
    <location>
        <begin position="372"/>
        <end position="393"/>
    </location>
</feature>
<feature type="transmembrane region" description="Helical" evidence="5">
    <location>
        <begin position="150"/>
        <end position="168"/>
    </location>
</feature>
<dbReference type="GeneTree" id="ENSGT00940000154901"/>
<evidence type="ECO:0000256" key="5">
    <source>
        <dbReference type="SAM" id="Phobius"/>
    </source>
</evidence>
<organism evidence="7 8">
    <name type="scientific">Latimeria chalumnae</name>
    <name type="common">Coelacanth</name>
    <dbReference type="NCBI Taxonomy" id="7897"/>
    <lineage>
        <taxon>Eukaryota</taxon>
        <taxon>Metazoa</taxon>
        <taxon>Chordata</taxon>
        <taxon>Craniata</taxon>
        <taxon>Vertebrata</taxon>
        <taxon>Euteleostomi</taxon>
        <taxon>Coelacanthiformes</taxon>
        <taxon>Coelacanthidae</taxon>
        <taxon>Latimeria</taxon>
    </lineage>
</organism>
<evidence type="ECO:0000313" key="8">
    <source>
        <dbReference type="Proteomes" id="UP000008672"/>
    </source>
</evidence>
<accession>H3BFY9</accession>
<feature type="transmembrane region" description="Helical" evidence="5">
    <location>
        <begin position="203"/>
        <end position="225"/>
    </location>
</feature>
<dbReference type="Pfam" id="PF07690">
    <property type="entry name" value="MFS_1"/>
    <property type="match status" value="1"/>
</dbReference>
<dbReference type="InterPro" id="IPR036259">
    <property type="entry name" value="MFS_trans_sf"/>
</dbReference>
<name>H3BFY9_LATCH</name>
<dbReference type="EMBL" id="AFYH01016050">
    <property type="status" value="NOT_ANNOTATED_CDS"/>
    <property type="molecule type" value="Genomic_DNA"/>
</dbReference>
<evidence type="ECO:0000256" key="4">
    <source>
        <dbReference type="ARBA" id="ARBA00023136"/>
    </source>
</evidence>
<dbReference type="Ensembl" id="ENSLACT00000020950.1">
    <property type="protein sequence ID" value="ENSLACP00000020810.1"/>
    <property type="gene ID" value="ENSLACG00000018280.1"/>
</dbReference>
<evidence type="ECO:0000256" key="2">
    <source>
        <dbReference type="ARBA" id="ARBA00022692"/>
    </source>
</evidence>
<dbReference type="InParanoid" id="H3BFY9"/>
<proteinExistence type="predicted"/>
<evidence type="ECO:0000256" key="1">
    <source>
        <dbReference type="ARBA" id="ARBA00004141"/>
    </source>
</evidence>
<sequence length="564" mass="62903">MAFRDVLENVGSMGRFQIIHIVLLLMPTFWLSSHHVLQNFTGGLASHHCRVTVQANGTQYSNLTKELEEGDLLRVAIPMDSNQRLESCFQFTKMQWHFLNSNHTLANMTEVETEPCRDGWTYDKSIFSSTIVTEWDLVCNLRSFKPLGQSVYMGGVLVGAIMLGGLSDRFGRKKLLLWSYFQMGVTGTCAAFAPNFITYCVFRFLTGMAQSGITLNSFSLIVEWICTEKRTIIGTAASYCFTIGQLLLAGYAYGIRDWRWLQFATSVPFFIFFLYGCVFKSSESPIKKKKKKKKKQLESSIKKNLKKRLRKKKKKEILNSSMQQELASVKASYSILDLFRTPAMRRISCCLSVIWASTSFAYYGLALDLQNFGINIYLVQVIFGAIDIPAKFISTTTMSYVGRRFTQVCSLIIAGLMILANTLVPRDLQTLRTALAVLGKGSLASSFTCAFLYTGEIYPTVIRQTGIGFGSTMARVGAIAAPTVVMLGEYASFLPLVVYGGVPILASIAACFLPETRNTTLPDTIEQVERRAKGKALAKREEKSAGILLETTEAAEKKQAHDDL</sequence>
<dbReference type="InterPro" id="IPR020846">
    <property type="entry name" value="MFS_dom"/>
</dbReference>
<feature type="transmembrane region" description="Helical" evidence="5">
    <location>
        <begin position="175"/>
        <end position="197"/>
    </location>
</feature>
<evidence type="ECO:0000313" key="7">
    <source>
        <dbReference type="Ensembl" id="ENSLACP00000020810.1"/>
    </source>
</evidence>
<comment type="subcellular location">
    <subcellularLocation>
        <location evidence="1">Membrane</location>
        <topology evidence="1">Multi-pass membrane protein</topology>
    </subcellularLocation>
</comment>
<keyword evidence="8" id="KW-1185">Reference proteome</keyword>
<dbReference type="FunFam" id="1.20.1250.20:FF:000023">
    <property type="entry name" value="Solute carrier family 22 member 6"/>
    <property type="match status" value="1"/>
</dbReference>
<feature type="transmembrane region" description="Helical" evidence="5">
    <location>
        <begin position="466"/>
        <end position="487"/>
    </location>
</feature>
<dbReference type="GO" id="GO:0016020">
    <property type="term" value="C:membrane"/>
    <property type="evidence" value="ECO:0007669"/>
    <property type="project" value="UniProtKB-SubCell"/>
</dbReference>
<dbReference type="EMBL" id="AFYH01016049">
    <property type="status" value="NOT_ANNOTATED_CDS"/>
    <property type="molecule type" value="Genomic_DNA"/>
</dbReference>
<keyword evidence="2 5" id="KW-0812">Transmembrane</keyword>
<dbReference type="AlphaFoldDB" id="H3BFY9"/>
<keyword evidence="4 5" id="KW-0472">Membrane</keyword>
<feature type="transmembrane region" description="Helical" evidence="5">
    <location>
        <begin position="260"/>
        <end position="279"/>
    </location>
</feature>
<feature type="transmembrane region" description="Helical" evidence="5">
    <location>
        <begin position="405"/>
        <end position="424"/>
    </location>
</feature>
<dbReference type="Proteomes" id="UP000008672">
    <property type="component" value="Unassembled WGS sequence"/>
</dbReference>
<dbReference type="FunCoup" id="H3BFY9">
    <property type="interactions" value="42"/>
</dbReference>
<keyword evidence="3 5" id="KW-1133">Transmembrane helix</keyword>
<dbReference type="OMA" id="VEWICTE"/>
<feature type="transmembrane region" description="Helical" evidence="5">
    <location>
        <begin position="232"/>
        <end position="254"/>
    </location>
</feature>
<dbReference type="PROSITE" id="PS50850">
    <property type="entry name" value="MFS"/>
    <property type="match status" value="1"/>
</dbReference>
<dbReference type="PANTHER" id="PTHR24064">
    <property type="entry name" value="SOLUTE CARRIER FAMILY 22 MEMBER"/>
    <property type="match status" value="1"/>
</dbReference>
<dbReference type="SUPFAM" id="SSF103473">
    <property type="entry name" value="MFS general substrate transporter"/>
    <property type="match status" value="1"/>
</dbReference>
<dbReference type="PROSITE" id="PS00216">
    <property type="entry name" value="SUGAR_TRANSPORT_1"/>
    <property type="match status" value="1"/>
</dbReference>
<feature type="transmembrane region" description="Helical" evidence="5">
    <location>
        <begin position="430"/>
        <end position="454"/>
    </location>
</feature>
<dbReference type="STRING" id="7897.ENSLACP00000020810"/>
<dbReference type="EMBL" id="AFYH01016048">
    <property type="status" value="NOT_ANNOTATED_CDS"/>
    <property type="molecule type" value="Genomic_DNA"/>
</dbReference>
<protein>
    <submittedName>
        <fullName evidence="7">Solute carrier family 22 member 6, like</fullName>
    </submittedName>
</protein>
<dbReference type="GO" id="GO:0022857">
    <property type="term" value="F:transmembrane transporter activity"/>
    <property type="evidence" value="ECO:0007669"/>
    <property type="project" value="InterPro"/>
</dbReference>
<dbReference type="Gene3D" id="1.20.1250.20">
    <property type="entry name" value="MFS general substrate transporter like domains"/>
    <property type="match status" value="1"/>
</dbReference>
<reference evidence="8" key="1">
    <citation type="submission" date="2011-08" db="EMBL/GenBank/DDBJ databases">
        <title>The draft genome of Latimeria chalumnae.</title>
        <authorList>
            <person name="Di Palma F."/>
            <person name="Alfoldi J."/>
            <person name="Johnson J."/>
            <person name="Berlin A."/>
            <person name="Gnerre S."/>
            <person name="Jaffe D."/>
            <person name="MacCallum I."/>
            <person name="Young S."/>
            <person name="Walker B.J."/>
            <person name="Lander E."/>
            <person name="Lindblad-Toh K."/>
        </authorList>
    </citation>
    <scope>NUCLEOTIDE SEQUENCE [LARGE SCALE GENOMIC DNA]</scope>
    <source>
        <strain evidence="8">Wild caught</strain>
    </source>
</reference>
<dbReference type="eggNOG" id="KOG0255">
    <property type="taxonomic scope" value="Eukaryota"/>
</dbReference>
<feature type="transmembrane region" description="Helical" evidence="5">
    <location>
        <begin position="347"/>
        <end position="366"/>
    </location>
</feature>
<dbReference type="InterPro" id="IPR005829">
    <property type="entry name" value="Sugar_transporter_CS"/>
</dbReference>
<evidence type="ECO:0000256" key="3">
    <source>
        <dbReference type="ARBA" id="ARBA00022989"/>
    </source>
</evidence>
<feature type="transmembrane region" description="Helical" evidence="5">
    <location>
        <begin position="493"/>
        <end position="513"/>
    </location>
</feature>